<proteinExistence type="predicted"/>
<reference evidence="2 3" key="1">
    <citation type="submission" date="2024-04" db="EMBL/GenBank/DDBJ databases">
        <title>Phyllosticta paracitricarpa is synonymous to the EU quarantine fungus P. citricarpa based on phylogenomic analyses.</title>
        <authorList>
            <consortium name="Lawrence Berkeley National Laboratory"/>
            <person name="Van ingen-buijs V.A."/>
            <person name="Van westerhoven A.C."/>
            <person name="Haridas S."/>
            <person name="Skiadas P."/>
            <person name="Martin F."/>
            <person name="Groenewald J.Z."/>
            <person name="Crous P.W."/>
            <person name="Seidl M.F."/>
        </authorList>
    </citation>
    <scope>NUCLEOTIDE SEQUENCE [LARGE SCALE GENOMIC DNA]</scope>
    <source>
        <strain evidence="2 3">CPC 17464</strain>
    </source>
</reference>
<name>A0ABR1LF82_9PEZI</name>
<dbReference type="RefSeq" id="XP_066652918.1">
    <property type="nucleotide sequence ID" value="XM_066800928.1"/>
</dbReference>
<comment type="caution">
    <text evidence="2">The sequence shown here is derived from an EMBL/GenBank/DDBJ whole genome shotgun (WGS) entry which is preliminary data.</text>
</comment>
<evidence type="ECO:0000313" key="3">
    <source>
        <dbReference type="Proteomes" id="UP001360953"/>
    </source>
</evidence>
<dbReference type="Proteomes" id="UP001360953">
    <property type="component" value="Unassembled WGS sequence"/>
</dbReference>
<keyword evidence="3" id="KW-1185">Reference proteome</keyword>
<evidence type="ECO:0000256" key="1">
    <source>
        <dbReference type="SAM" id="SignalP"/>
    </source>
</evidence>
<organism evidence="2 3">
    <name type="scientific">Phyllosticta citribraziliensis</name>
    <dbReference type="NCBI Taxonomy" id="989973"/>
    <lineage>
        <taxon>Eukaryota</taxon>
        <taxon>Fungi</taxon>
        <taxon>Dikarya</taxon>
        <taxon>Ascomycota</taxon>
        <taxon>Pezizomycotina</taxon>
        <taxon>Dothideomycetes</taxon>
        <taxon>Dothideomycetes incertae sedis</taxon>
        <taxon>Botryosphaeriales</taxon>
        <taxon>Phyllostictaceae</taxon>
        <taxon>Phyllosticta</taxon>
    </lineage>
</organism>
<dbReference type="EMBL" id="JBBPEH010000009">
    <property type="protein sequence ID" value="KAK7533879.1"/>
    <property type="molecule type" value="Genomic_DNA"/>
</dbReference>
<protein>
    <recommendedName>
        <fullName evidence="4">Secreted protein</fullName>
    </recommendedName>
</protein>
<sequence length="98" mass="11241">MLFFVLLLSAWPLAPPFNLRSLDNLWKQNRDTLVPFCGFLVDSYPASPPNPNVLRSSFAFRSKAQLSFYPMPPRSVQRLVSVFSTCFGLRHALHRLET</sequence>
<gene>
    <name evidence="2" type="ORF">J3D65DRAFT_631646</name>
</gene>
<evidence type="ECO:0000313" key="2">
    <source>
        <dbReference type="EMBL" id="KAK7533879.1"/>
    </source>
</evidence>
<accession>A0ABR1LF82</accession>
<evidence type="ECO:0008006" key="4">
    <source>
        <dbReference type="Google" id="ProtNLM"/>
    </source>
</evidence>
<feature type="chain" id="PRO_5046301828" description="Secreted protein" evidence="1">
    <location>
        <begin position="17"/>
        <end position="98"/>
    </location>
</feature>
<keyword evidence="1" id="KW-0732">Signal</keyword>
<dbReference type="GeneID" id="92033834"/>
<feature type="signal peptide" evidence="1">
    <location>
        <begin position="1"/>
        <end position="16"/>
    </location>
</feature>